<gene>
    <name evidence="6" type="ORF">ACRE_021870</name>
</gene>
<dbReference type="InterPro" id="IPR019786">
    <property type="entry name" value="Zinc_finger_PHD-type_CS"/>
</dbReference>
<keyword evidence="2" id="KW-0863">Zinc-finger</keyword>
<feature type="compositionally biased region" description="Basic and acidic residues" evidence="4">
    <location>
        <begin position="72"/>
        <end position="85"/>
    </location>
</feature>
<feature type="compositionally biased region" description="Low complexity" evidence="4">
    <location>
        <begin position="386"/>
        <end position="396"/>
    </location>
</feature>
<sequence length="586" mass="64506">MAPPSPRRSSRARPNNSHQSSASSSGNSVRADRNSRALNKVSSGKSTPSASLSSEPLEDFEDTLLGRRRKRGQDDEPDKASRQDVSEMATVSDDLQDEEDEAVRCLCESEEYPGRPPVEGPDADIFAAIELTEDVTGFFVQCDICKVWQHGACVGIFSAESSPDEYFCELCRKDLHKIHTASNGQKYSKYLPLYRQSRPSSRATSIGKERAQSPKNGKEKNLRPTSSSHSSKRRSTMNSRDAAYDDEQLRRAIEASREETQDGTEGSLRRAKRGRSDSEENAPSVKRQRTHSQSQTPPPEKSEDPPAEQSEDEGQARNGSKKTRNGRNPPREKEEKDEKEEKERQRQEAANKRKGRAERRRAEDSDPSEELPLAVAKPSTKKSEEPTAATIETTPAAPQPTPGTPPTPHTTSGTSHKKGARSNHKKGKGKNQHTKDRDAEREDSPARSMSRDIPKNMDEPSGNTKAAASDHRHSSKSKSSVAHKMSMLDMKRRVGAIMDFISRTQVDLAAEGSISSSSSSSHPASGAVSPRKTPSAQINGEAEMAAGEGGQNETESAAGKDFKDLNCMEMMDVLTRDMVKWQNQYT</sequence>
<evidence type="ECO:0000256" key="1">
    <source>
        <dbReference type="ARBA" id="ARBA00022723"/>
    </source>
</evidence>
<feature type="compositionally biased region" description="Polar residues" evidence="4">
    <location>
        <begin position="36"/>
        <end position="54"/>
    </location>
</feature>
<keyword evidence="7" id="KW-1185">Reference proteome</keyword>
<dbReference type="InterPro" id="IPR053051">
    <property type="entry name" value="HDAC_complex_subunit"/>
</dbReference>
<feature type="compositionally biased region" description="Basic and acidic residues" evidence="4">
    <location>
        <begin position="329"/>
        <end position="351"/>
    </location>
</feature>
<feature type="compositionally biased region" description="Low complexity" evidence="4">
    <location>
        <begin position="12"/>
        <end position="28"/>
    </location>
</feature>
<keyword evidence="1" id="KW-0479">Metal-binding</keyword>
<evidence type="ECO:0000259" key="5">
    <source>
        <dbReference type="SMART" id="SM00249"/>
    </source>
</evidence>
<comment type="caution">
    <text evidence="6">The sequence shown here is derived from an EMBL/GenBank/DDBJ whole genome shotgun (WGS) entry which is preliminary data.</text>
</comment>
<protein>
    <submittedName>
        <fullName evidence="6">Histone deacetylase complex subunit-like protein</fullName>
    </submittedName>
</protein>
<dbReference type="Pfam" id="PF20826">
    <property type="entry name" value="PHD_5"/>
    <property type="match status" value="1"/>
</dbReference>
<dbReference type="PANTHER" id="PTHR47793:SF1">
    <property type="entry name" value="HISTONE DEACETYLASE COMPLEX SUBUNIT CTI6"/>
    <property type="match status" value="1"/>
</dbReference>
<accession>A0A086TC16</accession>
<dbReference type="InterPro" id="IPR011011">
    <property type="entry name" value="Znf_FYVE_PHD"/>
</dbReference>
<dbReference type="HOGENOM" id="CLU_020879_0_0_1"/>
<dbReference type="PROSITE" id="PS50330">
    <property type="entry name" value="UIM"/>
    <property type="match status" value="1"/>
</dbReference>
<feature type="domain" description="Zinc finger PHD-type" evidence="5">
    <location>
        <begin position="104"/>
        <end position="172"/>
    </location>
</feature>
<evidence type="ECO:0000313" key="7">
    <source>
        <dbReference type="Proteomes" id="UP000029964"/>
    </source>
</evidence>
<keyword evidence="3" id="KW-0862">Zinc</keyword>
<dbReference type="SUPFAM" id="SSF57903">
    <property type="entry name" value="FYVE/PHD zinc finger"/>
    <property type="match status" value="1"/>
</dbReference>
<evidence type="ECO:0000256" key="3">
    <source>
        <dbReference type="ARBA" id="ARBA00022833"/>
    </source>
</evidence>
<feature type="region of interest" description="Disordered" evidence="4">
    <location>
        <begin position="1"/>
        <end position="98"/>
    </location>
</feature>
<dbReference type="PANTHER" id="PTHR47793">
    <property type="entry name" value="HISTONE DEACETYLASE COMPLEX SUBUNIT CTI6"/>
    <property type="match status" value="1"/>
</dbReference>
<dbReference type="GO" id="GO:0008270">
    <property type="term" value="F:zinc ion binding"/>
    <property type="evidence" value="ECO:0007669"/>
    <property type="project" value="UniProtKB-KW"/>
</dbReference>
<reference evidence="7" key="1">
    <citation type="journal article" date="2014" name="Genome Announc.">
        <title>Genome sequence and annotation of Acremonium chrysogenum, producer of the beta-lactam antibiotic cephalosporin C.</title>
        <authorList>
            <person name="Terfehr D."/>
            <person name="Dahlmann T.A."/>
            <person name="Specht T."/>
            <person name="Zadra I."/>
            <person name="Kuernsteiner H."/>
            <person name="Kueck U."/>
        </authorList>
    </citation>
    <scope>NUCLEOTIDE SEQUENCE [LARGE SCALE GENOMIC DNA]</scope>
    <source>
        <strain evidence="7">ATCC 11550 / CBS 779.69 / DSM 880 / IAM 14645 / JCM 23072 / IMI 49137</strain>
    </source>
</reference>
<evidence type="ECO:0000313" key="6">
    <source>
        <dbReference type="EMBL" id="KFH46898.1"/>
    </source>
</evidence>
<dbReference type="GO" id="GO:0070210">
    <property type="term" value="C:Rpd3L-Expanded complex"/>
    <property type="evidence" value="ECO:0007669"/>
    <property type="project" value="TreeGrafter"/>
</dbReference>
<dbReference type="InterPro" id="IPR001965">
    <property type="entry name" value="Znf_PHD"/>
</dbReference>
<dbReference type="STRING" id="857340.A0A086TC16"/>
<feature type="compositionally biased region" description="Basic and acidic residues" evidence="4">
    <location>
        <begin position="207"/>
        <end position="222"/>
    </location>
</feature>
<feature type="region of interest" description="Disordered" evidence="4">
    <location>
        <begin position="509"/>
        <end position="562"/>
    </location>
</feature>
<dbReference type="Gene3D" id="3.30.40.10">
    <property type="entry name" value="Zinc/RING finger domain, C3HC4 (zinc finger)"/>
    <property type="match status" value="1"/>
</dbReference>
<dbReference type="Proteomes" id="UP000029964">
    <property type="component" value="Unassembled WGS sequence"/>
</dbReference>
<dbReference type="GO" id="GO:0061188">
    <property type="term" value="P:negative regulation of rDNA heterochromatin formation"/>
    <property type="evidence" value="ECO:0007669"/>
    <property type="project" value="TreeGrafter"/>
</dbReference>
<feature type="compositionally biased region" description="Basic and acidic residues" evidence="4">
    <location>
        <begin position="433"/>
        <end position="458"/>
    </location>
</feature>
<dbReference type="InterPro" id="IPR003903">
    <property type="entry name" value="UIM_dom"/>
</dbReference>
<proteinExistence type="predicted"/>
<feature type="compositionally biased region" description="Basic and acidic residues" evidence="4">
    <location>
        <begin position="247"/>
        <end position="260"/>
    </location>
</feature>
<dbReference type="SMART" id="SM00249">
    <property type="entry name" value="PHD"/>
    <property type="match status" value="1"/>
</dbReference>
<feature type="compositionally biased region" description="Basic residues" evidence="4">
    <location>
        <begin position="415"/>
        <end position="432"/>
    </location>
</feature>
<dbReference type="EMBL" id="JPKY01000014">
    <property type="protein sequence ID" value="KFH46898.1"/>
    <property type="molecule type" value="Genomic_DNA"/>
</dbReference>
<dbReference type="InterPro" id="IPR013083">
    <property type="entry name" value="Znf_RING/FYVE/PHD"/>
</dbReference>
<dbReference type="PROSITE" id="PS01359">
    <property type="entry name" value="ZF_PHD_1"/>
    <property type="match status" value="1"/>
</dbReference>
<feature type="region of interest" description="Disordered" evidence="4">
    <location>
        <begin position="198"/>
        <end position="487"/>
    </location>
</feature>
<feature type="compositionally biased region" description="Pro residues" evidence="4">
    <location>
        <begin position="397"/>
        <end position="408"/>
    </location>
</feature>
<dbReference type="OrthoDB" id="418595at2759"/>
<dbReference type="AlphaFoldDB" id="A0A086TC16"/>
<evidence type="ECO:0000256" key="4">
    <source>
        <dbReference type="SAM" id="MobiDB-lite"/>
    </source>
</evidence>
<feature type="compositionally biased region" description="Low complexity" evidence="4">
    <location>
        <begin position="509"/>
        <end position="529"/>
    </location>
</feature>
<dbReference type="GO" id="GO:0061186">
    <property type="term" value="P:negative regulation of silent mating-type cassette heterochromatin formation"/>
    <property type="evidence" value="ECO:0007669"/>
    <property type="project" value="TreeGrafter"/>
</dbReference>
<organism evidence="6 7">
    <name type="scientific">Hapsidospora chrysogenum (strain ATCC 11550 / CBS 779.69 / DSM 880 / IAM 14645 / JCM 23072 / IMI 49137)</name>
    <name type="common">Acremonium chrysogenum</name>
    <dbReference type="NCBI Taxonomy" id="857340"/>
    <lineage>
        <taxon>Eukaryota</taxon>
        <taxon>Fungi</taxon>
        <taxon>Dikarya</taxon>
        <taxon>Ascomycota</taxon>
        <taxon>Pezizomycotina</taxon>
        <taxon>Sordariomycetes</taxon>
        <taxon>Hypocreomycetidae</taxon>
        <taxon>Hypocreales</taxon>
        <taxon>Bionectriaceae</taxon>
        <taxon>Hapsidospora</taxon>
    </lineage>
</organism>
<dbReference type="GO" id="GO:0033698">
    <property type="term" value="C:Rpd3L complex"/>
    <property type="evidence" value="ECO:0007669"/>
    <property type="project" value="TreeGrafter"/>
</dbReference>
<name>A0A086TC16_HAPC1</name>
<evidence type="ECO:0000256" key="2">
    <source>
        <dbReference type="ARBA" id="ARBA00022771"/>
    </source>
</evidence>